<gene>
    <name evidence="3" type="ordered locus">Namu_2137</name>
</gene>
<evidence type="ECO:0000259" key="2">
    <source>
        <dbReference type="Pfam" id="PF12697"/>
    </source>
</evidence>
<protein>
    <submittedName>
        <fullName evidence="3">Alpha/beta hydrolase fold protein</fullName>
    </submittedName>
</protein>
<dbReference type="InterPro" id="IPR029058">
    <property type="entry name" value="AB_hydrolase_fold"/>
</dbReference>
<dbReference type="Proteomes" id="UP000002218">
    <property type="component" value="Chromosome"/>
</dbReference>
<dbReference type="HOGENOM" id="CLU_020336_13_2_11"/>
<dbReference type="InParanoid" id="C8XJ50"/>
<reference evidence="3 4" key="2">
    <citation type="journal article" date="2010" name="Stand. Genomic Sci.">
        <title>Complete genome sequence of Nakamurella multipartita type strain (Y-104).</title>
        <authorList>
            <person name="Tice H."/>
            <person name="Mayilraj S."/>
            <person name="Sims D."/>
            <person name="Lapidus A."/>
            <person name="Nolan M."/>
            <person name="Lucas S."/>
            <person name="Glavina Del Rio T."/>
            <person name="Copeland A."/>
            <person name="Cheng J.F."/>
            <person name="Meincke L."/>
            <person name="Bruce D."/>
            <person name="Goodwin L."/>
            <person name="Pitluck S."/>
            <person name="Ivanova N."/>
            <person name="Mavromatis K."/>
            <person name="Ovchinnikova G."/>
            <person name="Pati A."/>
            <person name="Chen A."/>
            <person name="Palaniappan K."/>
            <person name="Land M."/>
            <person name="Hauser L."/>
            <person name="Chang Y.J."/>
            <person name="Jeffries C.D."/>
            <person name="Detter J.C."/>
            <person name="Brettin T."/>
            <person name="Rohde M."/>
            <person name="Goker M."/>
            <person name="Bristow J."/>
            <person name="Eisen J.A."/>
            <person name="Markowitz V."/>
            <person name="Hugenholtz P."/>
            <person name="Kyrpides N.C."/>
            <person name="Klenk H.P."/>
            <person name="Chen F."/>
        </authorList>
    </citation>
    <scope>NUCLEOTIDE SEQUENCE [LARGE SCALE GENOMIC DNA]</scope>
    <source>
        <strain evidence="4">ATCC 700099 / DSM 44233 / CIP 104796 / JCM 9543 / NBRC 105858 / Y-104</strain>
    </source>
</reference>
<dbReference type="STRING" id="479431.Namu_2137"/>
<evidence type="ECO:0000256" key="1">
    <source>
        <dbReference type="SAM" id="MobiDB-lite"/>
    </source>
</evidence>
<feature type="region of interest" description="Disordered" evidence="1">
    <location>
        <begin position="339"/>
        <end position="363"/>
    </location>
</feature>
<dbReference type="Pfam" id="PF12697">
    <property type="entry name" value="Abhydrolase_6"/>
    <property type="match status" value="1"/>
</dbReference>
<dbReference type="InterPro" id="IPR000073">
    <property type="entry name" value="AB_hydrolase_1"/>
</dbReference>
<keyword evidence="3" id="KW-0378">Hydrolase</keyword>
<evidence type="ECO:0000313" key="3">
    <source>
        <dbReference type="EMBL" id="ACV78515.1"/>
    </source>
</evidence>
<dbReference type="EMBL" id="CP001737">
    <property type="protein sequence ID" value="ACV78515.1"/>
    <property type="molecule type" value="Genomic_DNA"/>
</dbReference>
<feature type="domain" description="AB hydrolase-1" evidence="2">
    <location>
        <begin position="71"/>
        <end position="325"/>
    </location>
</feature>
<dbReference type="AlphaFoldDB" id="C8XJ50"/>
<dbReference type="PANTHER" id="PTHR46438:SF11">
    <property type="entry name" value="LIPASE-RELATED"/>
    <property type="match status" value="1"/>
</dbReference>
<dbReference type="GO" id="GO:0016787">
    <property type="term" value="F:hydrolase activity"/>
    <property type="evidence" value="ECO:0007669"/>
    <property type="project" value="UniProtKB-KW"/>
</dbReference>
<evidence type="ECO:0000313" key="4">
    <source>
        <dbReference type="Proteomes" id="UP000002218"/>
    </source>
</evidence>
<name>C8XJ50_NAKMY</name>
<reference evidence="4" key="1">
    <citation type="submission" date="2009-09" db="EMBL/GenBank/DDBJ databases">
        <title>The complete genome of Nakamurella multipartita DSM 44233.</title>
        <authorList>
            <consortium name="US DOE Joint Genome Institute (JGI-PGF)"/>
            <person name="Lucas S."/>
            <person name="Copeland A."/>
            <person name="Lapidus A."/>
            <person name="Glavina del Rio T."/>
            <person name="Dalin E."/>
            <person name="Tice H."/>
            <person name="Bruce D."/>
            <person name="Goodwin L."/>
            <person name="Pitluck S."/>
            <person name="Kyrpides N."/>
            <person name="Mavromatis K."/>
            <person name="Ivanova N."/>
            <person name="Ovchinnikova G."/>
            <person name="Sims D."/>
            <person name="Meincke L."/>
            <person name="Brettin T."/>
            <person name="Detter J.C."/>
            <person name="Han C."/>
            <person name="Larimer F."/>
            <person name="Land M."/>
            <person name="Hauser L."/>
            <person name="Markowitz V."/>
            <person name="Cheng J.-F."/>
            <person name="Hugenholtz P."/>
            <person name="Woyke T."/>
            <person name="Wu D."/>
            <person name="Klenk H.-P."/>
            <person name="Eisen J.A."/>
        </authorList>
    </citation>
    <scope>NUCLEOTIDE SEQUENCE [LARGE SCALE GENOMIC DNA]</scope>
    <source>
        <strain evidence="4">ATCC 700099 / DSM 44233 / CIP 104796 / JCM 9543 / NBRC 105858 / Y-104</strain>
    </source>
</reference>
<dbReference type="KEGG" id="nml:Namu_2137"/>
<dbReference type="PANTHER" id="PTHR46438">
    <property type="entry name" value="ALPHA/BETA-HYDROLASES SUPERFAMILY PROTEIN"/>
    <property type="match status" value="1"/>
</dbReference>
<dbReference type="SUPFAM" id="SSF53474">
    <property type="entry name" value="alpha/beta-Hydrolases"/>
    <property type="match status" value="1"/>
</dbReference>
<organism evidence="3 4">
    <name type="scientific">Nakamurella multipartita (strain ATCC 700099 / DSM 44233 / CIP 104796 / JCM 9543 / NBRC 105858 / Y-104)</name>
    <name type="common">Microsphaera multipartita</name>
    <dbReference type="NCBI Taxonomy" id="479431"/>
    <lineage>
        <taxon>Bacteria</taxon>
        <taxon>Bacillati</taxon>
        <taxon>Actinomycetota</taxon>
        <taxon>Actinomycetes</taxon>
        <taxon>Nakamurellales</taxon>
        <taxon>Nakamurellaceae</taxon>
        <taxon>Nakamurella</taxon>
    </lineage>
</organism>
<keyword evidence="4" id="KW-1185">Reference proteome</keyword>
<dbReference type="eggNOG" id="COG2267">
    <property type="taxonomic scope" value="Bacteria"/>
</dbReference>
<accession>C8XJ50</accession>
<proteinExistence type="predicted"/>
<sequence>MTSTPSWHVAGPPARDDLAEWTTATLDQGELGPIPPLAQPAPAGRTHLILGGGVHVRRQPGPAGAPPVWYVHGLGGSSTDWTRLSAALASRATGYSLDLPGSGRSDPPPGGRYSPQVDARVVAATIERVGDGPVHLVGNSYGGVVVTEVAAGWPHLVRTLTVLAPAVPDLRLTGDRGADPRLGMLLMPGTAGLAYQRLGSIAPTARARGMGELCFGRPEVVTEQDYALAAREHAWRARLPWVYESMIGNLRGLMSSYLRTGQRSFAAVAGRITVPTLVVWGTRDRLVDVRLSRRAAAAYPDAQLLVIAGCGHVPQMEEPETTARAMLAHWARTVTGSDFAPTEPDLAGAPSRSVPAAVGTSSS</sequence>
<dbReference type="Gene3D" id="3.40.50.1820">
    <property type="entry name" value="alpha/beta hydrolase"/>
    <property type="match status" value="1"/>
</dbReference>
<dbReference type="RefSeq" id="WP_015747407.1">
    <property type="nucleotide sequence ID" value="NC_013235.1"/>
</dbReference>